<organism evidence="3 4">
    <name type="scientific">Dothidotthia symphoricarpi CBS 119687</name>
    <dbReference type="NCBI Taxonomy" id="1392245"/>
    <lineage>
        <taxon>Eukaryota</taxon>
        <taxon>Fungi</taxon>
        <taxon>Dikarya</taxon>
        <taxon>Ascomycota</taxon>
        <taxon>Pezizomycotina</taxon>
        <taxon>Dothideomycetes</taxon>
        <taxon>Pleosporomycetidae</taxon>
        <taxon>Pleosporales</taxon>
        <taxon>Dothidotthiaceae</taxon>
        <taxon>Dothidotthia</taxon>
    </lineage>
</organism>
<keyword evidence="2" id="KW-1133">Transmembrane helix</keyword>
<keyword evidence="1" id="KW-0175">Coiled coil</keyword>
<feature type="coiled-coil region" evidence="1">
    <location>
        <begin position="52"/>
        <end position="79"/>
    </location>
</feature>
<keyword evidence="4" id="KW-1185">Reference proteome</keyword>
<name>A0A6A6AIT4_9PLEO</name>
<dbReference type="Proteomes" id="UP000799771">
    <property type="component" value="Unassembled WGS sequence"/>
</dbReference>
<proteinExistence type="predicted"/>
<protein>
    <submittedName>
        <fullName evidence="3">Uncharacterized protein</fullName>
    </submittedName>
</protein>
<feature type="transmembrane region" description="Helical" evidence="2">
    <location>
        <begin position="12"/>
        <end position="30"/>
    </location>
</feature>
<evidence type="ECO:0000313" key="4">
    <source>
        <dbReference type="Proteomes" id="UP000799771"/>
    </source>
</evidence>
<reference evidence="3" key="1">
    <citation type="journal article" date="2020" name="Stud. Mycol.">
        <title>101 Dothideomycetes genomes: a test case for predicting lifestyles and emergence of pathogens.</title>
        <authorList>
            <person name="Haridas S."/>
            <person name="Albert R."/>
            <person name="Binder M."/>
            <person name="Bloem J."/>
            <person name="Labutti K."/>
            <person name="Salamov A."/>
            <person name="Andreopoulos B."/>
            <person name="Baker S."/>
            <person name="Barry K."/>
            <person name="Bills G."/>
            <person name="Bluhm B."/>
            <person name="Cannon C."/>
            <person name="Castanera R."/>
            <person name="Culley D."/>
            <person name="Daum C."/>
            <person name="Ezra D."/>
            <person name="Gonzalez J."/>
            <person name="Henrissat B."/>
            <person name="Kuo A."/>
            <person name="Liang C."/>
            <person name="Lipzen A."/>
            <person name="Lutzoni F."/>
            <person name="Magnuson J."/>
            <person name="Mondo S."/>
            <person name="Nolan M."/>
            <person name="Ohm R."/>
            <person name="Pangilinan J."/>
            <person name="Park H.-J."/>
            <person name="Ramirez L."/>
            <person name="Alfaro M."/>
            <person name="Sun H."/>
            <person name="Tritt A."/>
            <person name="Yoshinaga Y."/>
            <person name="Zwiers L.-H."/>
            <person name="Turgeon B."/>
            <person name="Goodwin S."/>
            <person name="Spatafora J."/>
            <person name="Crous P."/>
            <person name="Grigoriev I."/>
        </authorList>
    </citation>
    <scope>NUCLEOTIDE SEQUENCE</scope>
    <source>
        <strain evidence="3">CBS 119687</strain>
    </source>
</reference>
<sequence length="89" mass="10033">MASLQTVRRWIMTGAVASITITGTMYGAGLKGQRDVKQERTRLQETSPEEMIAQLEVARADLVIKKNEMERKINNFTQRHLGKGQDGSR</sequence>
<keyword evidence="2" id="KW-0472">Membrane</keyword>
<dbReference type="GeneID" id="54404008"/>
<dbReference type="EMBL" id="ML977503">
    <property type="protein sequence ID" value="KAF2131133.1"/>
    <property type="molecule type" value="Genomic_DNA"/>
</dbReference>
<evidence type="ECO:0000256" key="2">
    <source>
        <dbReference type="SAM" id="Phobius"/>
    </source>
</evidence>
<dbReference type="OrthoDB" id="5428081at2759"/>
<gene>
    <name evidence="3" type="ORF">P153DRAFT_287962</name>
</gene>
<evidence type="ECO:0000256" key="1">
    <source>
        <dbReference type="SAM" id="Coils"/>
    </source>
</evidence>
<accession>A0A6A6AIT4</accession>
<keyword evidence="2" id="KW-0812">Transmembrane</keyword>
<dbReference type="RefSeq" id="XP_033525520.1">
    <property type="nucleotide sequence ID" value="XM_033663576.1"/>
</dbReference>
<evidence type="ECO:0000313" key="3">
    <source>
        <dbReference type="EMBL" id="KAF2131133.1"/>
    </source>
</evidence>
<dbReference type="AlphaFoldDB" id="A0A6A6AIT4"/>